<dbReference type="InterPro" id="IPR051313">
    <property type="entry name" value="Bact_iron-sidero_bind"/>
</dbReference>
<organism evidence="7 8">
    <name type="scientific">Lentzea tibetensis</name>
    <dbReference type="NCBI Taxonomy" id="2591470"/>
    <lineage>
        <taxon>Bacteria</taxon>
        <taxon>Bacillati</taxon>
        <taxon>Actinomycetota</taxon>
        <taxon>Actinomycetes</taxon>
        <taxon>Pseudonocardiales</taxon>
        <taxon>Pseudonocardiaceae</taxon>
        <taxon>Lentzea</taxon>
    </lineage>
</organism>
<evidence type="ECO:0000256" key="2">
    <source>
        <dbReference type="ARBA" id="ARBA00008814"/>
    </source>
</evidence>
<dbReference type="AlphaFoldDB" id="A0A563F122"/>
<evidence type="ECO:0000313" key="7">
    <source>
        <dbReference type="EMBL" id="TWP53468.1"/>
    </source>
</evidence>
<dbReference type="GO" id="GO:1901678">
    <property type="term" value="P:iron coordination entity transport"/>
    <property type="evidence" value="ECO:0007669"/>
    <property type="project" value="UniProtKB-ARBA"/>
</dbReference>
<evidence type="ECO:0000256" key="4">
    <source>
        <dbReference type="ARBA" id="ARBA00022729"/>
    </source>
</evidence>
<comment type="similarity">
    <text evidence="2">Belongs to the bacterial solute-binding protein 8 family.</text>
</comment>
<dbReference type="InterPro" id="IPR002491">
    <property type="entry name" value="ABC_transptr_periplasmic_BD"/>
</dbReference>
<evidence type="ECO:0000256" key="1">
    <source>
        <dbReference type="ARBA" id="ARBA00004196"/>
    </source>
</evidence>
<dbReference type="RefSeq" id="WP_146349879.1">
    <property type="nucleotide sequence ID" value="NZ_VOBR01000003.1"/>
</dbReference>
<feature type="chain" id="PRO_5022054670" evidence="5">
    <location>
        <begin position="26"/>
        <end position="333"/>
    </location>
</feature>
<comment type="subcellular location">
    <subcellularLocation>
        <location evidence="1">Cell envelope</location>
    </subcellularLocation>
</comment>
<comment type="caution">
    <text evidence="7">The sequence shown here is derived from an EMBL/GenBank/DDBJ whole genome shotgun (WGS) entry which is preliminary data.</text>
</comment>
<dbReference type="PANTHER" id="PTHR30532">
    <property type="entry name" value="IRON III DICITRATE-BINDING PERIPLASMIC PROTEIN"/>
    <property type="match status" value="1"/>
</dbReference>
<evidence type="ECO:0000313" key="8">
    <source>
        <dbReference type="Proteomes" id="UP000316639"/>
    </source>
</evidence>
<feature type="domain" description="Fe/B12 periplasmic-binding" evidence="6">
    <location>
        <begin position="75"/>
        <end position="333"/>
    </location>
</feature>
<sequence>MSKRATALAVLTAFALTACTQSAPADKPAVAQGGSDFGKAGELSEGFGTNAKPGEFPRTIKHALGETKLEKKPERVIVLDTGELDNVVALGVKPVGIAYTDGSPTMPAYVGDKAGQPENVGSINSLNLETITKLKPDLILGSKLRAEAQYPKLSAIAPTVFSVRPGYTWKENFLLNAAALDQQADAAKMLDEYTKRAESVGNAIEKKTGTRPTVTMLRFMPDKIRLYARKSFVGTILIDAKIPQPQASQVDDLAVQVSAEEIGKASADFVLYGTYGDATKTAQNSVLAGELWAGLPPVKAGHAKPVLDETWFLGLGVLAANEVLTDLEKQLIS</sequence>
<gene>
    <name evidence="7" type="ORF">FKR81_05810</name>
</gene>
<reference evidence="7 8" key="1">
    <citation type="submission" date="2019-07" db="EMBL/GenBank/DDBJ databases">
        <title>Lentzea xizangensis sp. nov., isolated from Qinghai-Tibetan Plateau Soils.</title>
        <authorList>
            <person name="Huang J."/>
        </authorList>
    </citation>
    <scope>NUCLEOTIDE SEQUENCE [LARGE SCALE GENOMIC DNA]</scope>
    <source>
        <strain evidence="7 8">FXJ1.1311</strain>
    </source>
</reference>
<evidence type="ECO:0000256" key="5">
    <source>
        <dbReference type="SAM" id="SignalP"/>
    </source>
</evidence>
<name>A0A563F122_9PSEU</name>
<evidence type="ECO:0000259" key="6">
    <source>
        <dbReference type="PROSITE" id="PS50983"/>
    </source>
</evidence>
<dbReference type="PANTHER" id="PTHR30532:SF25">
    <property type="entry name" value="IRON(III) DICITRATE-BINDING PERIPLASMIC PROTEIN"/>
    <property type="match status" value="1"/>
</dbReference>
<accession>A0A563F122</accession>
<dbReference type="Proteomes" id="UP000316639">
    <property type="component" value="Unassembled WGS sequence"/>
</dbReference>
<dbReference type="EMBL" id="VOBR01000003">
    <property type="protein sequence ID" value="TWP53468.1"/>
    <property type="molecule type" value="Genomic_DNA"/>
</dbReference>
<keyword evidence="8" id="KW-1185">Reference proteome</keyword>
<dbReference type="PROSITE" id="PS51257">
    <property type="entry name" value="PROKAR_LIPOPROTEIN"/>
    <property type="match status" value="1"/>
</dbReference>
<evidence type="ECO:0000256" key="3">
    <source>
        <dbReference type="ARBA" id="ARBA00022448"/>
    </source>
</evidence>
<protein>
    <submittedName>
        <fullName evidence="7">Iron-siderophore ABC transporter substrate-binding protein</fullName>
    </submittedName>
</protein>
<dbReference type="Pfam" id="PF01497">
    <property type="entry name" value="Peripla_BP_2"/>
    <property type="match status" value="1"/>
</dbReference>
<proteinExistence type="inferred from homology"/>
<dbReference type="OrthoDB" id="9793175at2"/>
<dbReference type="GO" id="GO:0030288">
    <property type="term" value="C:outer membrane-bounded periplasmic space"/>
    <property type="evidence" value="ECO:0007669"/>
    <property type="project" value="TreeGrafter"/>
</dbReference>
<dbReference type="SUPFAM" id="SSF53807">
    <property type="entry name" value="Helical backbone' metal receptor"/>
    <property type="match status" value="1"/>
</dbReference>
<dbReference type="PROSITE" id="PS50983">
    <property type="entry name" value="FE_B12_PBP"/>
    <property type="match status" value="1"/>
</dbReference>
<keyword evidence="3" id="KW-0813">Transport</keyword>
<dbReference type="Gene3D" id="3.40.50.1980">
    <property type="entry name" value="Nitrogenase molybdenum iron protein domain"/>
    <property type="match status" value="2"/>
</dbReference>
<keyword evidence="4 5" id="KW-0732">Signal</keyword>
<dbReference type="CDD" id="cd01146">
    <property type="entry name" value="FhuD"/>
    <property type="match status" value="1"/>
</dbReference>
<feature type="signal peptide" evidence="5">
    <location>
        <begin position="1"/>
        <end position="25"/>
    </location>
</feature>